<evidence type="ECO:0008006" key="4">
    <source>
        <dbReference type="Google" id="ProtNLM"/>
    </source>
</evidence>
<feature type="region of interest" description="Disordered" evidence="1">
    <location>
        <begin position="472"/>
        <end position="492"/>
    </location>
</feature>
<feature type="region of interest" description="Disordered" evidence="1">
    <location>
        <begin position="119"/>
        <end position="175"/>
    </location>
</feature>
<dbReference type="KEGG" id="simp:C6571_04595"/>
<dbReference type="Proteomes" id="UP000239326">
    <property type="component" value="Chromosome"/>
</dbReference>
<protein>
    <recommendedName>
        <fullName evidence="4">STAS domain-containing protein</fullName>
    </recommendedName>
</protein>
<reference evidence="2 3" key="1">
    <citation type="submission" date="2018-03" db="EMBL/GenBank/DDBJ databases">
        <title>Genome sequencing of Simplicispira sp.</title>
        <authorList>
            <person name="Kim S.-J."/>
            <person name="Heo J."/>
            <person name="Kwon S.-W."/>
        </authorList>
    </citation>
    <scope>NUCLEOTIDE SEQUENCE [LARGE SCALE GENOMIC DNA]</scope>
    <source>
        <strain evidence="2 3">SC1-8</strain>
    </source>
</reference>
<evidence type="ECO:0000256" key="1">
    <source>
        <dbReference type="SAM" id="MobiDB-lite"/>
    </source>
</evidence>
<dbReference type="AlphaFoldDB" id="A0A2S0MY70"/>
<accession>A0A2S0MY70</accession>
<evidence type="ECO:0000313" key="2">
    <source>
        <dbReference type="EMBL" id="AVO40661.1"/>
    </source>
</evidence>
<name>A0A2S0MY70_9BURK</name>
<dbReference type="RefSeq" id="WP_106445652.1">
    <property type="nucleotide sequence ID" value="NZ_CP027669.1"/>
</dbReference>
<organism evidence="2 3">
    <name type="scientific">Simplicispira suum</name>
    <dbReference type="NCBI Taxonomy" id="2109915"/>
    <lineage>
        <taxon>Bacteria</taxon>
        <taxon>Pseudomonadati</taxon>
        <taxon>Pseudomonadota</taxon>
        <taxon>Betaproteobacteria</taxon>
        <taxon>Burkholderiales</taxon>
        <taxon>Comamonadaceae</taxon>
        <taxon>Simplicispira</taxon>
    </lineage>
</organism>
<dbReference type="OrthoDB" id="5298269at2"/>
<dbReference type="EMBL" id="CP027669">
    <property type="protein sequence ID" value="AVO40661.1"/>
    <property type="molecule type" value="Genomic_DNA"/>
</dbReference>
<proteinExistence type="predicted"/>
<feature type="compositionally biased region" description="Low complexity" evidence="1">
    <location>
        <begin position="162"/>
        <end position="175"/>
    </location>
</feature>
<evidence type="ECO:0000313" key="3">
    <source>
        <dbReference type="Proteomes" id="UP000239326"/>
    </source>
</evidence>
<keyword evidence="3" id="KW-1185">Reference proteome</keyword>
<gene>
    <name evidence="2" type="ORF">C6571_04595</name>
</gene>
<sequence length="579" mass="64007">MSKEETQPTGLLSKVVRFVRNPTVNWTDLDSIEADRESQYSKQMLKEMIERKRRNDFVRRREFDQLRKLRQRDALTGQRVEDPAARPSFFQSSLTSPDDRAVTIKKIDEIEAQMSMQWWKSKQNSDAPTEPMGLQSPRANDVQRADAQAGGTAFAPTAPMSLPGGLEPGGPAAPLFADDSMSIAAFGSAALAQQPQDPRQPRTAQAPAAPELEKFVHEPDLEEAAIRFANGDQEGAEAGLQEVLAQHIDDEPEELLEIWMTLFDLYRATGQQERFDTLAISYAARFDRSAPLWFSMPAQLGVEIEPAESAAPARRDFAWNAPPTLTQQTVAALQAALGRSAPPWTLTWSRITAIDPAAVPALATEFTRWAEEEGQIVFVGVDRLQALLESHTQSGDRTQDPEWWRLRMAALRFMGRPEEFEMVALDYCVTYEVSPPSWQAPRCGYRDDAGDPPSADAARADGAELMARAHWDAPGPNGEPSAPAPLVPEAPGLAGQVEGDATALLEALVIPADPKQPLQVRCDRLIRMDFLAAGSVLNWTADQQAQGRVVQFLNLHRLVAVFFNVVGINEHAWVVARKD</sequence>